<dbReference type="InterPro" id="IPR053041">
    <property type="entry name" value="Transglut-like_Superfamily_Mod"/>
</dbReference>
<evidence type="ECO:0000259" key="1">
    <source>
        <dbReference type="Pfam" id="PF23265"/>
    </source>
</evidence>
<feature type="non-terminal residue" evidence="2">
    <location>
        <position position="1"/>
    </location>
</feature>
<sequence>ASPDCAKSFQALNQYLLHDLTGQKDREKLTVRALLAWLGNQNVDGYRGHPCNQDTPEGFLSLIANKRTMYSTFFTVLCRHASILCVKIKGVSRCAGYEPGDQSSGDDHWTTVYINGKWEIIHPFWVCRSLVGHSAGGWIKLEEMGKFQGHRTKSAAGTLVNAFKEYYFLPNPNEFRYYCHPDDSKWQLTNETLTRKEFFKLPYIFPTFFALGLKIVTEKSCLLISKNGEIDIGIQAPMKNANTIELHYELFLKEQSSNDVDQMLTEAKNMPRLVSMIRCADYWTFKISFPTEGTYKLSIYGGPYNNPLRRVSDFRIDCSKRKQNCRLLPFDPGRTGFGPGPKTEDKGLFVPSHLSGMVPASVNKSIEISFQIDTLLLKTMYVKAELQHYNSVTTIEETETTVLTKQVMCTIQNQELRITTEIRKEGEYALSIYTGRKMDGVSEEDVDDSSIEGLENVCNYILSTEVKRFEVL</sequence>
<organism evidence="2 3">
    <name type="scientific">Pinctada imbricata</name>
    <name type="common">Atlantic pearl-oyster</name>
    <name type="synonym">Pinctada martensii</name>
    <dbReference type="NCBI Taxonomy" id="66713"/>
    <lineage>
        <taxon>Eukaryota</taxon>
        <taxon>Metazoa</taxon>
        <taxon>Spiralia</taxon>
        <taxon>Lophotrochozoa</taxon>
        <taxon>Mollusca</taxon>
        <taxon>Bivalvia</taxon>
        <taxon>Autobranchia</taxon>
        <taxon>Pteriomorphia</taxon>
        <taxon>Pterioida</taxon>
        <taxon>Pterioidea</taxon>
        <taxon>Pteriidae</taxon>
        <taxon>Pinctada</taxon>
    </lineage>
</organism>
<feature type="domain" description="KY-like immunoglobulin-like" evidence="1">
    <location>
        <begin position="196"/>
        <end position="329"/>
    </location>
</feature>
<evidence type="ECO:0000313" key="2">
    <source>
        <dbReference type="EMBL" id="KAK3097224.1"/>
    </source>
</evidence>
<dbReference type="InterPro" id="IPR056564">
    <property type="entry name" value="Ig-like_KY"/>
</dbReference>
<dbReference type="PANTHER" id="PTHR47020">
    <property type="entry name" value="HILLARIN"/>
    <property type="match status" value="1"/>
</dbReference>
<dbReference type="EMBL" id="VSWD01000007">
    <property type="protein sequence ID" value="KAK3097224.1"/>
    <property type="molecule type" value="Genomic_DNA"/>
</dbReference>
<comment type="caution">
    <text evidence="2">The sequence shown here is derived from an EMBL/GenBank/DDBJ whole genome shotgun (WGS) entry which is preliminary data.</text>
</comment>
<name>A0AA88Y9M5_PINIB</name>
<protein>
    <recommendedName>
        <fullName evidence="1">KY-like immunoglobulin-like domain-containing protein</fullName>
    </recommendedName>
</protein>
<evidence type="ECO:0000313" key="3">
    <source>
        <dbReference type="Proteomes" id="UP001186944"/>
    </source>
</evidence>
<reference evidence="2" key="1">
    <citation type="submission" date="2019-08" db="EMBL/GenBank/DDBJ databases">
        <title>The improved chromosome-level genome for the pearl oyster Pinctada fucata martensii using PacBio sequencing and Hi-C.</title>
        <authorList>
            <person name="Zheng Z."/>
        </authorList>
    </citation>
    <scope>NUCLEOTIDE SEQUENCE</scope>
    <source>
        <strain evidence="2">ZZ-2019</strain>
        <tissue evidence="2">Adductor muscle</tissue>
    </source>
</reference>
<dbReference type="Pfam" id="PF23265">
    <property type="entry name" value="Ig-like_KY"/>
    <property type="match status" value="2"/>
</dbReference>
<keyword evidence="3" id="KW-1185">Reference proteome</keyword>
<proteinExistence type="predicted"/>
<feature type="domain" description="KY-like immunoglobulin-like" evidence="1">
    <location>
        <begin position="347"/>
        <end position="463"/>
    </location>
</feature>
<gene>
    <name evidence="2" type="ORF">FSP39_007691</name>
</gene>
<accession>A0AA88Y9M5</accession>
<dbReference type="PANTHER" id="PTHR47020:SF1">
    <property type="entry name" value="HILLARIN"/>
    <property type="match status" value="1"/>
</dbReference>
<dbReference type="Proteomes" id="UP001186944">
    <property type="component" value="Unassembled WGS sequence"/>
</dbReference>
<dbReference type="AlphaFoldDB" id="A0AA88Y9M5"/>